<gene>
    <name evidence="1" type="ORF">RclHR1_34390001</name>
</gene>
<comment type="caution">
    <text evidence="1">The sequence shown here is derived from an EMBL/GenBank/DDBJ whole genome shotgun (WGS) entry which is preliminary data.</text>
</comment>
<sequence length="392" mass="46408">MVVFNINKCRICKTKCNTIYFKHNFGNWTSGNNDIDKFIQNIQLSVHNNIKDAIEWIPYDKLYDINYIEESDFTSITLEFINKIAVSHRIYGITQDSKTKNYMMVLDIDNCERCNVKCNTVYFQHNFDNWTSGNNDIDKLIQSIQLSVHINAKDAIEWIPYNKLYNIKYIVESDFGKVYSAEWYSGCIIYWSSKYEKWIRDEQNMSVTLISLNDPTNITLKFINEITATYKICGITQDLKTRNYMVVFDINKCRICKTKCNTIYFKNNFDNWTSGNNDIDKFIQSTQLTARWIDGCIYKWDVNNQNWKRHKQNMFVTLKYLNNQANITLKFINKIAVSCKVYGITQDSKTKNYLVVLDIDNCKRCKIKCNTIYFQHNFDNWTSGNNDIDKFI</sequence>
<dbReference type="EMBL" id="BEXD01002712">
    <property type="protein sequence ID" value="GBB99167.1"/>
    <property type="molecule type" value="Genomic_DNA"/>
</dbReference>
<dbReference type="Proteomes" id="UP000247702">
    <property type="component" value="Unassembled WGS sequence"/>
</dbReference>
<evidence type="ECO:0000313" key="2">
    <source>
        <dbReference type="Proteomes" id="UP000247702"/>
    </source>
</evidence>
<dbReference type="AlphaFoldDB" id="A0A2Z6R9V5"/>
<accession>A0A2Z6R9V5</accession>
<keyword evidence="2" id="KW-1185">Reference proteome</keyword>
<proteinExistence type="predicted"/>
<dbReference type="Gene3D" id="1.10.10.1010">
    <property type="entry name" value="Intein homing endonuclease, domain IV"/>
    <property type="match status" value="2"/>
</dbReference>
<protein>
    <submittedName>
        <fullName evidence="1">Uncharacterized protein</fullName>
    </submittedName>
</protein>
<evidence type="ECO:0000313" key="1">
    <source>
        <dbReference type="EMBL" id="GBB99167.1"/>
    </source>
</evidence>
<name>A0A2Z6R9V5_9GLOM</name>
<organism evidence="1 2">
    <name type="scientific">Rhizophagus clarus</name>
    <dbReference type="NCBI Taxonomy" id="94130"/>
    <lineage>
        <taxon>Eukaryota</taxon>
        <taxon>Fungi</taxon>
        <taxon>Fungi incertae sedis</taxon>
        <taxon>Mucoromycota</taxon>
        <taxon>Glomeromycotina</taxon>
        <taxon>Glomeromycetes</taxon>
        <taxon>Glomerales</taxon>
        <taxon>Glomeraceae</taxon>
        <taxon>Rhizophagus</taxon>
    </lineage>
</organism>
<reference evidence="1 2" key="1">
    <citation type="submission" date="2017-11" db="EMBL/GenBank/DDBJ databases">
        <title>The genome of Rhizophagus clarus HR1 reveals common genetic basis of auxotrophy among arbuscular mycorrhizal fungi.</title>
        <authorList>
            <person name="Kobayashi Y."/>
        </authorList>
    </citation>
    <scope>NUCLEOTIDE SEQUENCE [LARGE SCALE GENOMIC DNA]</scope>
    <source>
        <strain evidence="1 2">HR1</strain>
    </source>
</reference>